<reference evidence="3 4" key="1">
    <citation type="submission" date="2014-11" db="EMBL/GenBank/DDBJ databases">
        <title>Genome sequence of Microbacterium mangrovi MUSC 115(T).</title>
        <authorList>
            <person name="Lee L.-H."/>
        </authorList>
    </citation>
    <scope>NUCLEOTIDE SEQUENCE [LARGE SCALE GENOMIC DNA]</scope>
    <source>
        <strain evidence="3 4">MUSC 115</strain>
    </source>
</reference>
<comment type="caution">
    <text evidence="3">The sequence shown here is derived from an EMBL/GenBank/DDBJ whole genome shotgun (WGS) entry which is preliminary data.</text>
</comment>
<keyword evidence="4" id="KW-1185">Reference proteome</keyword>
<gene>
    <name evidence="3" type="ORF">LK09_10420</name>
</gene>
<name>A0A0B2A291_9MICO</name>
<feature type="transmembrane region" description="Helical" evidence="2">
    <location>
        <begin position="107"/>
        <end position="132"/>
    </location>
</feature>
<keyword evidence="2" id="KW-0812">Transmembrane</keyword>
<dbReference type="STRING" id="1348253.LK09_10420"/>
<evidence type="ECO:0000256" key="1">
    <source>
        <dbReference type="SAM" id="MobiDB-lite"/>
    </source>
</evidence>
<dbReference type="Proteomes" id="UP000031030">
    <property type="component" value="Unassembled WGS sequence"/>
</dbReference>
<sequence length="364" mass="39239">MTLSLAVMWLPVALFSVMLGASRNLWEPLRAVGIWASPIYDDAFAVIGFIATVIVAVAAATGFSGDWSSLSRSARVPLQATLALCALVLLLLAEVGVPITIVDSTRLPTIILVFACGWIGSLVMLSVLAIATPEQRLLMARRDFAARRVRVHAWGYAVPTVRARVIRARAIVWGAPAVLWFAAGFIPVFAIYGDTPYLMVPFTISLVLVLPIALLVFGWAASADHSAGAAARFWTRAGFLVPALLLIVPIGWVLVRSPLGWMGWSAAAVSTCTVLALYPRAAARRIPWVRFAEAASTASGVRRAEAAYRAAREQLEGAREAPGTPVTASPRTRAPADPRMPRPALRRTRGLRSTRNARSSARRR</sequence>
<evidence type="ECO:0000313" key="4">
    <source>
        <dbReference type="Proteomes" id="UP000031030"/>
    </source>
</evidence>
<feature type="transmembrane region" description="Helical" evidence="2">
    <location>
        <begin position="44"/>
        <end position="64"/>
    </location>
</feature>
<accession>A0A0B2A291</accession>
<keyword evidence="2" id="KW-1133">Transmembrane helix</keyword>
<feature type="region of interest" description="Disordered" evidence="1">
    <location>
        <begin position="314"/>
        <end position="364"/>
    </location>
</feature>
<protein>
    <submittedName>
        <fullName evidence="3">Uncharacterized protein</fullName>
    </submittedName>
</protein>
<dbReference type="EMBL" id="JTDK01000009">
    <property type="protein sequence ID" value="KHK97619.1"/>
    <property type="molecule type" value="Genomic_DNA"/>
</dbReference>
<feature type="transmembrane region" description="Helical" evidence="2">
    <location>
        <begin position="261"/>
        <end position="278"/>
    </location>
</feature>
<feature type="transmembrane region" description="Helical" evidence="2">
    <location>
        <begin position="198"/>
        <end position="221"/>
    </location>
</feature>
<proteinExistence type="predicted"/>
<keyword evidence="2" id="KW-0472">Membrane</keyword>
<feature type="transmembrane region" description="Helical" evidence="2">
    <location>
        <begin position="76"/>
        <end position="101"/>
    </location>
</feature>
<organism evidence="3 4">
    <name type="scientific">Microbacterium mangrovi</name>
    <dbReference type="NCBI Taxonomy" id="1348253"/>
    <lineage>
        <taxon>Bacteria</taxon>
        <taxon>Bacillati</taxon>
        <taxon>Actinomycetota</taxon>
        <taxon>Actinomycetes</taxon>
        <taxon>Micrococcales</taxon>
        <taxon>Microbacteriaceae</taxon>
        <taxon>Microbacterium</taxon>
    </lineage>
</organism>
<evidence type="ECO:0000256" key="2">
    <source>
        <dbReference type="SAM" id="Phobius"/>
    </source>
</evidence>
<evidence type="ECO:0000313" key="3">
    <source>
        <dbReference type="EMBL" id="KHK97619.1"/>
    </source>
</evidence>
<feature type="compositionally biased region" description="Low complexity" evidence="1">
    <location>
        <begin position="353"/>
        <end position="364"/>
    </location>
</feature>
<feature type="transmembrane region" description="Helical" evidence="2">
    <location>
        <begin position="170"/>
        <end position="192"/>
    </location>
</feature>
<feature type="transmembrane region" description="Helical" evidence="2">
    <location>
        <begin position="233"/>
        <end position="255"/>
    </location>
</feature>
<dbReference type="AlphaFoldDB" id="A0A0B2A291"/>
<dbReference type="RefSeq" id="WP_039399028.1">
    <property type="nucleotide sequence ID" value="NZ_JTDK01000009.1"/>
</dbReference>